<evidence type="ECO:0000313" key="3">
    <source>
        <dbReference type="Proteomes" id="UP000039865"/>
    </source>
</evidence>
<feature type="signal peptide" evidence="1">
    <location>
        <begin position="1"/>
        <end position="20"/>
    </location>
</feature>
<proteinExistence type="predicted"/>
<sequence>MLNVATQAILILVLVSTTNAWPGYKSSQQKKTNSEFCYETNGVHGDCGTKYKIRGNHPENVKLPPAFIMEFEQSVIECELNDPHCFPPFYPSATEQLQGRYPITIGKGFTYFNSTHRGGSQVEYYSKNCVPVFQSYIAHFQCTLYIINDTQTAYFTTENGPKEFGDCCILTKGFHPPRRDFIRNLNYTGIKTYGVHHQKYHSFTVKTNEGEFCFNFWDKEMTDKHSGEKYHEPAFFEYEGFQKSTKNTKGEPQDLRIFQTFHNIRTDPFNPEDYFTLPAACNPDAPRCPDYDHSAYNKHMTFMQ</sequence>
<name>A0A077ZSR2_STYLE</name>
<reference evidence="2 3" key="1">
    <citation type="submission" date="2014-06" db="EMBL/GenBank/DDBJ databases">
        <authorList>
            <person name="Swart Estienne"/>
        </authorList>
    </citation>
    <scope>NUCLEOTIDE SEQUENCE [LARGE SCALE GENOMIC DNA]</scope>
    <source>
        <strain evidence="2 3">130c</strain>
    </source>
</reference>
<dbReference type="Proteomes" id="UP000039865">
    <property type="component" value="Unassembled WGS sequence"/>
</dbReference>
<keyword evidence="3" id="KW-1185">Reference proteome</keyword>
<feature type="chain" id="PRO_5001728918" evidence="1">
    <location>
        <begin position="21"/>
        <end position="304"/>
    </location>
</feature>
<keyword evidence="1" id="KW-0732">Signal</keyword>
<dbReference type="InParanoid" id="A0A077ZSR2"/>
<organism evidence="2 3">
    <name type="scientific">Stylonychia lemnae</name>
    <name type="common">Ciliate</name>
    <dbReference type="NCBI Taxonomy" id="5949"/>
    <lineage>
        <taxon>Eukaryota</taxon>
        <taxon>Sar</taxon>
        <taxon>Alveolata</taxon>
        <taxon>Ciliophora</taxon>
        <taxon>Intramacronucleata</taxon>
        <taxon>Spirotrichea</taxon>
        <taxon>Stichotrichia</taxon>
        <taxon>Sporadotrichida</taxon>
        <taxon>Oxytrichidae</taxon>
        <taxon>Stylonychinae</taxon>
        <taxon>Stylonychia</taxon>
    </lineage>
</organism>
<accession>A0A077ZSR2</accession>
<dbReference type="AlphaFoldDB" id="A0A077ZSR2"/>
<evidence type="ECO:0000313" key="2">
    <source>
        <dbReference type="EMBL" id="CDW72350.1"/>
    </source>
</evidence>
<evidence type="ECO:0000256" key="1">
    <source>
        <dbReference type="SAM" id="SignalP"/>
    </source>
</evidence>
<protein>
    <submittedName>
        <fullName evidence="2">Uncharacterized protein</fullName>
    </submittedName>
</protein>
<gene>
    <name evidence="2" type="primary">Contig8619.g9199</name>
    <name evidence="2" type="ORF">STYLEM_1309</name>
</gene>
<dbReference type="EMBL" id="CCKQ01001246">
    <property type="protein sequence ID" value="CDW72350.1"/>
    <property type="molecule type" value="Genomic_DNA"/>
</dbReference>